<dbReference type="HOGENOM" id="CLU_2374164_0_0_1"/>
<organism evidence="1 2">
    <name type="scientific">Spraguea lophii (strain 42_110)</name>
    <name type="common">Microsporidian parasite</name>
    <dbReference type="NCBI Taxonomy" id="1358809"/>
    <lineage>
        <taxon>Eukaryota</taxon>
        <taxon>Fungi</taxon>
        <taxon>Fungi incertae sedis</taxon>
        <taxon>Microsporidia</taxon>
        <taxon>Spragueidae</taxon>
        <taxon>Spraguea</taxon>
    </lineage>
</organism>
<keyword evidence="2" id="KW-1185">Reference proteome</keyword>
<evidence type="ECO:0000313" key="2">
    <source>
        <dbReference type="Proteomes" id="UP000014978"/>
    </source>
</evidence>
<dbReference type="EMBL" id="ATCN01000301">
    <property type="protein sequence ID" value="EPR79314.1"/>
    <property type="molecule type" value="Genomic_DNA"/>
</dbReference>
<protein>
    <submittedName>
        <fullName evidence="1">Uncharacterized protein</fullName>
    </submittedName>
</protein>
<name>S7XJU8_SPRLO</name>
<dbReference type="Proteomes" id="UP000014978">
    <property type="component" value="Unassembled WGS sequence"/>
</dbReference>
<dbReference type="InParanoid" id="S7XJU8"/>
<accession>S7XJU8</accession>
<proteinExistence type="predicted"/>
<evidence type="ECO:0000313" key="1">
    <source>
        <dbReference type="EMBL" id="EPR79314.1"/>
    </source>
</evidence>
<gene>
    <name evidence="1" type="ORF">SLOPH_823</name>
</gene>
<sequence length="95" mass="11227">MSEEYTELLDRAIEGEILIEGTRLYNEGLKGIYNIQKELINTHDIEKKKKLELEIVSRMKETYNNRAKLCKESQQLVGNPEFLRSEINRLERLSK</sequence>
<dbReference type="AlphaFoldDB" id="S7XJU8"/>
<reference evidence="2" key="1">
    <citation type="journal article" date="2013" name="PLoS Genet.">
        <title>The genome of Spraguea lophii and the basis of host-microsporidian interactions.</title>
        <authorList>
            <person name="Campbell S.E."/>
            <person name="Williams T.A."/>
            <person name="Yousuf A."/>
            <person name="Soanes D.M."/>
            <person name="Paszkiewicz K.H."/>
            <person name="Williams B.A.P."/>
        </authorList>
    </citation>
    <scope>NUCLEOTIDE SEQUENCE [LARGE SCALE GENOMIC DNA]</scope>
    <source>
        <strain evidence="2">42_110</strain>
    </source>
</reference>
<comment type="caution">
    <text evidence="1">The sequence shown here is derived from an EMBL/GenBank/DDBJ whole genome shotgun (WGS) entry which is preliminary data.</text>
</comment>
<dbReference type="VEuPathDB" id="MicrosporidiaDB:SLOPH_823"/>